<dbReference type="EMBL" id="QWFA01000034">
    <property type="protein sequence ID" value="ROV68979.1"/>
    <property type="molecule type" value="Genomic_DNA"/>
</dbReference>
<dbReference type="AlphaFoldDB" id="A0A423V315"/>
<name>A0A423V315_STRGL</name>
<protein>
    <submittedName>
        <fullName evidence="1">Uncharacterized protein</fullName>
    </submittedName>
</protein>
<evidence type="ECO:0000313" key="1">
    <source>
        <dbReference type="EMBL" id="ROV68979.1"/>
    </source>
</evidence>
<gene>
    <name evidence="1" type="ORF">D3105_08445</name>
</gene>
<evidence type="ECO:0000313" key="2">
    <source>
        <dbReference type="Proteomes" id="UP000285596"/>
    </source>
</evidence>
<comment type="caution">
    <text evidence="1">The sequence shown here is derived from an EMBL/GenBank/DDBJ whole genome shotgun (WGS) entry which is preliminary data.</text>
</comment>
<sequence>MGQDMADHRCHRALAVAPRVYVARSDASYLKIIGGGQVSLAAYGIPAELPPGDCASTMLTLRRAG</sequence>
<proteinExistence type="predicted"/>
<accession>A0A423V315</accession>
<organism evidence="1 2">
    <name type="scientific">Streptomyces globisporus</name>
    <dbReference type="NCBI Taxonomy" id="1908"/>
    <lineage>
        <taxon>Bacteria</taxon>
        <taxon>Bacillati</taxon>
        <taxon>Actinomycetota</taxon>
        <taxon>Actinomycetes</taxon>
        <taxon>Kitasatosporales</taxon>
        <taxon>Streptomycetaceae</taxon>
        <taxon>Streptomyces</taxon>
    </lineage>
</organism>
<reference evidence="1 2" key="1">
    <citation type="submission" date="2018-08" db="EMBL/GenBank/DDBJ databases">
        <title>Streptomyces globisporus 1912-4Crt, whole genome shotgun sequence.</title>
        <authorList>
            <person name="Matselyukh B."/>
        </authorList>
    </citation>
    <scope>NUCLEOTIDE SEQUENCE [LARGE SCALE GENOMIC DNA]</scope>
    <source>
        <strain evidence="1 2">1912-4Crt</strain>
    </source>
</reference>
<dbReference type="Proteomes" id="UP000285596">
    <property type="component" value="Unassembled WGS sequence"/>
</dbReference>